<organism evidence="1">
    <name type="scientific">viral metagenome</name>
    <dbReference type="NCBI Taxonomy" id="1070528"/>
    <lineage>
        <taxon>unclassified sequences</taxon>
        <taxon>metagenomes</taxon>
        <taxon>organismal metagenomes</taxon>
    </lineage>
</organism>
<name>A0A6C0K3D4_9ZZZZ</name>
<accession>A0A6C0K3D4</accession>
<proteinExistence type="predicted"/>
<evidence type="ECO:0000313" key="1">
    <source>
        <dbReference type="EMBL" id="QHU11207.1"/>
    </source>
</evidence>
<dbReference type="AlphaFoldDB" id="A0A6C0K3D4"/>
<protein>
    <submittedName>
        <fullName evidence="1">Uncharacterized protein</fullName>
    </submittedName>
</protein>
<dbReference type="EMBL" id="MN740780">
    <property type="protein sequence ID" value="QHU11207.1"/>
    <property type="molecule type" value="Genomic_DNA"/>
</dbReference>
<sequence>MFERILFLGYVFFLAVQGGLRGLPPLHPSVPHPSVPHPMTTVIPKLPIRQEATLEYFRHLDQLDNNLVYRPLASDFTTDLY</sequence>
<reference evidence="1" key="1">
    <citation type="journal article" date="2020" name="Nature">
        <title>Giant virus diversity and host interactions through global metagenomics.</title>
        <authorList>
            <person name="Schulz F."/>
            <person name="Roux S."/>
            <person name="Paez-Espino D."/>
            <person name="Jungbluth S."/>
            <person name="Walsh D.A."/>
            <person name="Denef V.J."/>
            <person name="McMahon K.D."/>
            <person name="Konstantinidis K.T."/>
            <person name="Eloe-Fadrosh E.A."/>
            <person name="Kyrpides N.C."/>
            <person name="Woyke T."/>
        </authorList>
    </citation>
    <scope>NUCLEOTIDE SEQUENCE</scope>
    <source>
        <strain evidence="1">GVMAG-S-1101165-84</strain>
    </source>
</reference>